<sequence>MRQSNKRLSPKPLRFAFVVDGECEVWYLQMLKRNERKLGITLSPQIPQKTKLEDQYNKVIELSEDYDKVFWIIDLDVVNNETLLAEKGTQTPLQKLERYYNAIVKKNAKSKESSIIIIINNPCLEFWFLLHFESTAKYFTDCNKAIDRLKKHLPNFDKTQKYFTAQGNDIYLRLKPHLKSAIDNAKKLGDFDFQNPRAGMAQMQFFFELSGIDYENVKF</sequence>
<protein>
    <submittedName>
        <fullName evidence="1">RloB-like protein</fullName>
    </submittedName>
</protein>
<evidence type="ECO:0000313" key="1">
    <source>
        <dbReference type="EMBL" id="RAI97853.1"/>
    </source>
</evidence>
<dbReference type="InterPro" id="IPR025591">
    <property type="entry name" value="RloB"/>
</dbReference>
<reference evidence="1 2" key="1">
    <citation type="submission" date="2018-06" db="EMBL/GenBank/DDBJ databases">
        <title>Genomic Encyclopedia of Archaeal and Bacterial Type Strains, Phase II (KMG-II): from individual species to whole genera.</title>
        <authorList>
            <person name="Goeker M."/>
        </authorList>
    </citation>
    <scope>NUCLEOTIDE SEQUENCE [LARGE SCALE GENOMIC DNA]</scope>
    <source>
        <strain evidence="1 2">DSM 23857</strain>
    </source>
</reference>
<dbReference type="OrthoDB" id="9796523at2"/>
<evidence type="ECO:0000313" key="2">
    <source>
        <dbReference type="Proteomes" id="UP000249547"/>
    </source>
</evidence>
<dbReference type="Pfam" id="PF13707">
    <property type="entry name" value="RloB"/>
    <property type="match status" value="1"/>
</dbReference>
<comment type="caution">
    <text evidence="1">The sequence shown here is derived from an EMBL/GenBank/DDBJ whole genome shotgun (WGS) entry which is preliminary data.</text>
</comment>
<accession>A0A327Q1F5</accession>
<name>A0A327Q1F5_9BACT</name>
<keyword evidence="2" id="KW-1185">Reference proteome</keyword>
<dbReference type="RefSeq" id="WP_111600286.1">
    <property type="nucleotide sequence ID" value="NZ_QLLL01000013.1"/>
</dbReference>
<dbReference type="Proteomes" id="UP000249547">
    <property type="component" value="Unassembled WGS sequence"/>
</dbReference>
<gene>
    <name evidence="1" type="ORF">LX64_04902</name>
</gene>
<organism evidence="1 2">
    <name type="scientific">Chitinophaga skermanii</name>
    <dbReference type="NCBI Taxonomy" id="331697"/>
    <lineage>
        <taxon>Bacteria</taxon>
        <taxon>Pseudomonadati</taxon>
        <taxon>Bacteroidota</taxon>
        <taxon>Chitinophagia</taxon>
        <taxon>Chitinophagales</taxon>
        <taxon>Chitinophagaceae</taxon>
        <taxon>Chitinophaga</taxon>
    </lineage>
</organism>
<dbReference type="EMBL" id="QLLL01000013">
    <property type="protein sequence ID" value="RAI97853.1"/>
    <property type="molecule type" value="Genomic_DNA"/>
</dbReference>
<proteinExistence type="predicted"/>
<dbReference type="AlphaFoldDB" id="A0A327Q1F5"/>